<evidence type="ECO:0000256" key="5">
    <source>
        <dbReference type="ARBA" id="ARBA00022729"/>
    </source>
</evidence>
<evidence type="ECO:0000256" key="13">
    <source>
        <dbReference type="SAM" id="MobiDB-lite"/>
    </source>
</evidence>
<dbReference type="PROSITE" id="PS50940">
    <property type="entry name" value="CHIT_BIND_II"/>
    <property type="match status" value="2"/>
</dbReference>
<keyword evidence="4" id="KW-0147">Chitin-binding</keyword>
<organism evidence="16 17">
    <name type="scientific">Penaeus vannamei</name>
    <name type="common">Whiteleg shrimp</name>
    <name type="synonym">Litopenaeus vannamei</name>
    <dbReference type="NCBI Taxonomy" id="6689"/>
    <lineage>
        <taxon>Eukaryota</taxon>
        <taxon>Metazoa</taxon>
        <taxon>Ecdysozoa</taxon>
        <taxon>Arthropoda</taxon>
        <taxon>Crustacea</taxon>
        <taxon>Multicrustacea</taxon>
        <taxon>Malacostraca</taxon>
        <taxon>Eumalacostraca</taxon>
        <taxon>Eucarida</taxon>
        <taxon>Decapoda</taxon>
        <taxon>Dendrobranchiata</taxon>
        <taxon>Penaeoidea</taxon>
        <taxon>Penaeidae</taxon>
        <taxon>Penaeus</taxon>
    </lineage>
</organism>
<keyword evidence="10 12" id="KW-0326">Glycosidase</keyword>
<feature type="domain" description="GH18" evidence="15">
    <location>
        <begin position="970"/>
        <end position="1338"/>
    </location>
</feature>
<keyword evidence="9" id="KW-0119">Carbohydrate metabolism</keyword>
<dbReference type="Pfam" id="PF00704">
    <property type="entry name" value="Glyco_hydro_18"/>
    <property type="match status" value="4"/>
</dbReference>
<evidence type="ECO:0000256" key="12">
    <source>
        <dbReference type="RuleBase" id="RU000489"/>
    </source>
</evidence>
<feature type="region of interest" description="Disordered" evidence="13">
    <location>
        <begin position="1859"/>
        <end position="1899"/>
    </location>
</feature>
<dbReference type="PROSITE" id="PS01095">
    <property type="entry name" value="GH18_1"/>
    <property type="match status" value="4"/>
</dbReference>
<evidence type="ECO:0000256" key="7">
    <source>
        <dbReference type="ARBA" id="ARBA00023024"/>
    </source>
</evidence>
<dbReference type="FunFam" id="3.20.20.80:FF:000144">
    <property type="entry name" value="Chitinase"/>
    <property type="match status" value="1"/>
</dbReference>
<evidence type="ECO:0000256" key="4">
    <source>
        <dbReference type="ARBA" id="ARBA00022669"/>
    </source>
</evidence>
<feature type="compositionally biased region" description="Low complexity" evidence="13">
    <location>
        <begin position="1862"/>
        <end position="1899"/>
    </location>
</feature>
<evidence type="ECO:0000313" key="17">
    <source>
        <dbReference type="Proteomes" id="UP000283509"/>
    </source>
</evidence>
<dbReference type="InterPro" id="IPR001223">
    <property type="entry name" value="Glyco_hydro18_cat"/>
</dbReference>
<reference evidence="16 17" key="1">
    <citation type="submission" date="2018-04" db="EMBL/GenBank/DDBJ databases">
        <authorList>
            <person name="Zhang X."/>
            <person name="Yuan J."/>
            <person name="Li F."/>
            <person name="Xiang J."/>
        </authorList>
    </citation>
    <scope>NUCLEOTIDE SEQUENCE [LARGE SCALE GENOMIC DNA]</scope>
    <source>
        <tissue evidence="16">Muscle</tissue>
    </source>
</reference>
<dbReference type="PANTHER" id="PTHR11177">
    <property type="entry name" value="CHITINASE"/>
    <property type="match status" value="1"/>
</dbReference>
<dbReference type="Pfam" id="PF01607">
    <property type="entry name" value="CBM_14"/>
    <property type="match status" value="2"/>
</dbReference>
<keyword evidence="8" id="KW-1015">Disulfide bond</keyword>
<dbReference type="InterPro" id="IPR029070">
    <property type="entry name" value="Chitinase_insertion_sf"/>
</dbReference>
<feature type="region of interest" description="Disordered" evidence="13">
    <location>
        <begin position="935"/>
        <end position="958"/>
    </location>
</feature>
<accession>A0A3R7SXR8</accession>
<keyword evidence="5" id="KW-0732">Signal</keyword>
<evidence type="ECO:0000256" key="6">
    <source>
        <dbReference type="ARBA" id="ARBA00022801"/>
    </source>
</evidence>
<dbReference type="InterPro" id="IPR017853">
    <property type="entry name" value="GH"/>
</dbReference>
<dbReference type="SMART" id="SM00636">
    <property type="entry name" value="Glyco_18"/>
    <property type="match status" value="4"/>
</dbReference>
<evidence type="ECO:0000256" key="1">
    <source>
        <dbReference type="ARBA" id="ARBA00000822"/>
    </source>
</evidence>
<dbReference type="FunFam" id="3.20.20.80:FF:000007">
    <property type="entry name" value="Acidic mammalian chitinase"/>
    <property type="match status" value="2"/>
</dbReference>
<feature type="region of interest" description="Disordered" evidence="13">
    <location>
        <begin position="1790"/>
        <end position="1817"/>
    </location>
</feature>
<feature type="compositionally biased region" description="Polar residues" evidence="13">
    <location>
        <begin position="1368"/>
        <end position="1379"/>
    </location>
</feature>
<dbReference type="Gene3D" id="3.20.20.80">
    <property type="entry name" value="Glycosidases"/>
    <property type="match status" value="5"/>
</dbReference>
<feature type="domain" description="Chitin-binding type-2" evidence="14">
    <location>
        <begin position="1808"/>
        <end position="1861"/>
    </location>
</feature>
<dbReference type="GO" id="GO:0008061">
    <property type="term" value="F:chitin binding"/>
    <property type="evidence" value="ECO:0007669"/>
    <property type="project" value="UniProtKB-KW"/>
</dbReference>
<gene>
    <name evidence="16" type="ORF">C7M84_000948</name>
</gene>
<dbReference type="GO" id="GO:0005576">
    <property type="term" value="C:extracellular region"/>
    <property type="evidence" value="ECO:0007669"/>
    <property type="project" value="InterPro"/>
</dbReference>
<keyword evidence="17" id="KW-1185">Reference proteome</keyword>
<dbReference type="FunFam" id="3.10.50.10:FF:000004">
    <property type="entry name" value="Chitinase 5"/>
    <property type="match status" value="2"/>
</dbReference>
<evidence type="ECO:0000313" key="16">
    <source>
        <dbReference type="EMBL" id="ROT80318.1"/>
    </source>
</evidence>
<evidence type="ECO:0000256" key="8">
    <source>
        <dbReference type="ARBA" id="ARBA00023157"/>
    </source>
</evidence>
<comment type="similarity">
    <text evidence="2">Belongs to the glycosyl hydrolase 18 family. Chitinase class II subfamily.</text>
</comment>
<dbReference type="EC" id="3.2.1.14" evidence="3"/>
<dbReference type="STRING" id="6689.A0A3R7SXR8"/>
<dbReference type="FunFam" id="3.10.50.10:FF:000001">
    <property type="entry name" value="Chitinase 3-like 1"/>
    <property type="match status" value="2"/>
</dbReference>
<feature type="region of interest" description="Disordered" evidence="13">
    <location>
        <begin position="1339"/>
        <end position="1379"/>
    </location>
</feature>
<dbReference type="InterPro" id="IPR050314">
    <property type="entry name" value="Glycosyl_Hydrlase_18"/>
</dbReference>
<dbReference type="GO" id="GO:0000272">
    <property type="term" value="P:polysaccharide catabolic process"/>
    <property type="evidence" value="ECO:0007669"/>
    <property type="project" value="UniProtKB-KW"/>
</dbReference>
<protein>
    <recommendedName>
        <fullName evidence="3">chitinase</fullName>
        <ecNumber evidence="3">3.2.1.14</ecNumber>
    </recommendedName>
</protein>
<feature type="compositionally biased region" description="Polar residues" evidence="13">
    <location>
        <begin position="1806"/>
        <end position="1817"/>
    </location>
</feature>
<dbReference type="SUPFAM" id="SSF54556">
    <property type="entry name" value="Chitinase insertion domain"/>
    <property type="match status" value="4"/>
</dbReference>
<evidence type="ECO:0000259" key="15">
    <source>
        <dbReference type="PROSITE" id="PS51910"/>
    </source>
</evidence>
<name>A0A3R7SXR8_PENVA</name>
<dbReference type="PANTHER" id="PTHR11177:SF359">
    <property type="entry name" value="CHITINASE 10-RELATED"/>
    <property type="match status" value="1"/>
</dbReference>
<keyword evidence="6 12" id="KW-0378">Hydrolase</keyword>
<evidence type="ECO:0000256" key="11">
    <source>
        <dbReference type="ARBA" id="ARBA00023326"/>
    </source>
</evidence>
<feature type="compositionally biased region" description="Pro residues" evidence="13">
    <location>
        <begin position="945"/>
        <end position="954"/>
    </location>
</feature>
<comment type="caution">
    <text evidence="16">The sequence shown here is derived from an EMBL/GenBank/DDBJ whole genome shotgun (WGS) entry which is preliminary data.</text>
</comment>
<dbReference type="Proteomes" id="UP000283509">
    <property type="component" value="Unassembled WGS sequence"/>
</dbReference>
<dbReference type="Gene3D" id="2.170.140.10">
    <property type="entry name" value="Chitin binding domain"/>
    <property type="match status" value="2"/>
</dbReference>
<dbReference type="CDD" id="cd02872">
    <property type="entry name" value="GH18_chitolectin_chitotriosidase"/>
    <property type="match status" value="4"/>
</dbReference>
<evidence type="ECO:0000256" key="9">
    <source>
        <dbReference type="ARBA" id="ARBA00023277"/>
    </source>
</evidence>
<dbReference type="PROSITE" id="PS51910">
    <property type="entry name" value="GH18_2"/>
    <property type="match status" value="4"/>
</dbReference>
<dbReference type="GO" id="GO:0006032">
    <property type="term" value="P:chitin catabolic process"/>
    <property type="evidence" value="ECO:0007669"/>
    <property type="project" value="UniProtKB-KW"/>
</dbReference>
<dbReference type="SUPFAM" id="SSF51445">
    <property type="entry name" value="(Trans)glycosidases"/>
    <property type="match status" value="4"/>
</dbReference>
<dbReference type="InterPro" id="IPR011583">
    <property type="entry name" value="Chitinase_II/V-like_cat"/>
</dbReference>
<feature type="domain" description="Chitin-binding type-2" evidence="14">
    <location>
        <begin position="864"/>
        <end position="918"/>
    </location>
</feature>
<evidence type="ECO:0000256" key="3">
    <source>
        <dbReference type="ARBA" id="ARBA00012729"/>
    </source>
</evidence>
<dbReference type="SUPFAM" id="SSF57625">
    <property type="entry name" value="Invertebrate chitin-binding proteins"/>
    <property type="match status" value="2"/>
</dbReference>
<feature type="compositionally biased region" description="Polar residues" evidence="13">
    <location>
        <begin position="935"/>
        <end position="944"/>
    </location>
</feature>
<evidence type="ECO:0000259" key="14">
    <source>
        <dbReference type="PROSITE" id="PS50940"/>
    </source>
</evidence>
<sequence length="2293" mass="255354">MGFFRALTAKQPERVLQRKFCKSRPVLTPLINQSKHSTKTSFLSDFLQVATGRWFLKFPSPLPSLRRSLFRSLSLSLFRSFALSSSPSFALSASPTFTLSPSLSFALSPFLFSSFALSTSLPLPLPHSPLSPLPLTPLSPSPPTPRPPPMPKLRPEVVVMMLLLLVAATVSAASLEPALPKGHRIVPVPVHVYGPEVPGLFGPASQRRDYLERILYTYRYTPSEVNIRHKGQNPITYQVPAAQRFEPKEQAFSRGHIEAFPGQEDANVVPYYQNRVAFEEDPEFLRDAVEHVPIEALPYMAEYEPEEDAVFSRGDVESYPHFPTPYSGGFEDEGMDAYVIETPQDMYGWAGYRAAVESPPLKIPTHDPEEAKPVQPQLNSRPFGPWSETLLSQDVSDDDDDVVEVGGPNSFVDTFSSLAGADLWKYYNDIRSQKSDYKLVCYYGGWSVYRPEPFDFTVTDIDPFSCTHVIYSFAGLKANEYTIQALDEETDIVKGAYKAAVGLKNQNPALKVMIAIGGWNEGGKKYSEMASSKQRREKFVASVVSFLQEHKFDGLDLDWEYPGASDRGGRWSDKANFADLVEELAAAFQPHGWILSAAVSPAKFRVNEGYDVPRLAQHLDFINIMTYDLRGPWDGKADHHAPISARPSDSWAYKALNTKDGIAYWAEKGAPKEKLLMGIPFYGRTFTLASSDTQPGARAKSGGNEGQYTQERGFLAYYEVCQEMRNGGWDMQEDAVGGPYMSKGDQWIGWDDVDYVNKKMELVKSEGLGGAMVWAIDLDDYLGVCGDKWPLLTAMRRGLGLSALPSTPGAIPINPPAETSTTAAADTTKVTTAATTVEETTLRPAEVTGSTVSSKLTTPSIDVSLPCNEGSYIRDPKDCSSYMLCVHGEWQKFSCQPPLQWDQNKRICDWPSNVKCTPSDAGTVSQVGVGTVPTQASVGGSVTRPTPPPPPPPSVELEPVGSSGALSGDYMVVCYFTNWAWYRPGEGKYKPEDIDPTICTHIVYGFAVLDYSNLIIKPHDTWADFDNKFYEKVTALKAKGIKVTIAIGGWNDSAGDKYSRLVNNPAARSKFITHVVEFIKKHNFDGLDLDWEYPVCWQVDCKKGPPSDKEAFAMWVKELSAAFKPHGLLLSAAVSPSKKVIDAGYDVPTLSQYMDWIAVMTYDFHGHWDKKTGHVAPMYYHPEDDYDYFNMDFAIRYWIEKGAAKNKLVLGMPLYGQSFSINDPKNTGLNSPARSGGQAGPFTRARGFLAYYEICHFIQQGWTVVTDPEGRMGPYAYSGNQWVSFDDVETIRRKSQYIREMGLAGGMVWALDLDDFRNRCGQGAHPLMNTIKAVLGPPKGAGDASVTGTVAPPPVPVPENTTPMSRVPTPTQPESVQPSGSGDYKVVCYFTNWAWYRPGEGKYTPDDIDASLCTHIVYGFAVLNGNNLLIKPHDTWADFDNKFYERVTALRAQGVKVLVAIGGWNDSAGNKYSRLVNDPAARAKFNEHVIQFIQQNNFDGLDLDWEYPVCWQVNCNKGPASDKDAFSAWVRELKVAFEPHGLLLSAAVSPSNKVIDAGYDVPVLSQYLDWIAVMTYDYHGQWDKKTGHVAPMYAHSTDENLAFNTNFTIHYWIEKGAERKKLVLGMPMYGQSFTLASSQDNGLLQKSYGGGEAGRYTRARGFLAYYEICYKIRSGGWTVVRDSEGTMGPYAYKGNQWVGFDDVHTIRYKSEYIKKMGLGGGMIWALDLDDFRNRCDCETHPLLRTINRVLRNIPVPDPGCPLLGGAAPTMGIVQPGITVVREETTTAVAVMTSPPPKPNTVAPGPSRQTECQTGESRGHPTNCNIFYVCVFGKFEEKRCHAGLHWNGKDRCDWPDNAGCSGGSSSSGPSPPESTAAPTPTSTTTNPWWPRPTTTSKPTTTTIATHIETIIPDTGYKVVCYFTNWAWYRQSAGKYRPEDIDPHLCTHIVYGFAVLDGTRLLIKPHDTWADYDNKFYEKVTALRARGIKVTIAIGGWNDSAGDKYSRLVNNPEARRRFNEHVIEFIKTHNFDGLDLDWEYPVCWQVNCKKGPASDKAAFAEWIKELHYAFKPHGLLLSAAVSPSNKVIDAGYDVPALNRYLDWIAVMTYDYHGHWDKKTGHVAPMYVHPDDENIYFNSNFTIHYWMEKGADRKKLIMGMPLYGQSFSLASASDNGLNQKAYGRGTAGEYTRAGGFLAYYEICDRVLNRGFTVVKDPEGRMGPYAYNGNQWFGYDDIAMIRYKSEWVKKMGLGGGMIWALDLDDFSNRCGCEPHPLLRTINRVLRSHPDPDPRCNM</sequence>
<feature type="domain" description="GH18" evidence="15">
    <location>
        <begin position="1915"/>
        <end position="2284"/>
    </location>
</feature>
<reference evidence="16 17" key="2">
    <citation type="submission" date="2019-01" db="EMBL/GenBank/DDBJ databases">
        <title>The decoding of complex shrimp genome reveals the adaptation for benthos swimmer, frequently molting mechanism and breeding impact on genome.</title>
        <authorList>
            <person name="Sun Y."/>
            <person name="Gao Y."/>
            <person name="Yu Y."/>
        </authorList>
    </citation>
    <scope>NUCLEOTIDE SEQUENCE [LARGE SCALE GENOMIC DNA]</scope>
    <source>
        <tissue evidence="16">Muscle</tissue>
    </source>
</reference>
<proteinExistence type="inferred from homology"/>
<feature type="domain" description="GH18" evidence="15">
    <location>
        <begin position="437"/>
        <end position="802"/>
    </location>
</feature>
<dbReference type="EMBL" id="QCYY01001131">
    <property type="protein sequence ID" value="ROT80318.1"/>
    <property type="molecule type" value="Genomic_DNA"/>
</dbReference>
<keyword evidence="7" id="KW-0146">Chitin degradation</keyword>
<evidence type="ECO:0000256" key="10">
    <source>
        <dbReference type="ARBA" id="ARBA00023295"/>
    </source>
</evidence>
<keyword evidence="11" id="KW-0624">Polysaccharide degradation</keyword>
<comment type="catalytic activity">
    <reaction evidence="1">
        <text>Random endo-hydrolysis of N-acetyl-beta-D-glucosaminide (1-&gt;4)-beta-linkages in chitin and chitodextrins.</text>
        <dbReference type="EC" id="3.2.1.14"/>
    </reaction>
</comment>
<dbReference type="Gene3D" id="3.10.50.10">
    <property type="match status" value="4"/>
</dbReference>
<dbReference type="InterPro" id="IPR002557">
    <property type="entry name" value="Chitin-bd_dom"/>
</dbReference>
<dbReference type="InterPro" id="IPR036508">
    <property type="entry name" value="Chitin-bd_dom_sf"/>
</dbReference>
<dbReference type="GO" id="GO:0008843">
    <property type="term" value="F:endochitinase activity"/>
    <property type="evidence" value="ECO:0007669"/>
    <property type="project" value="UniProtKB-EC"/>
</dbReference>
<feature type="region of interest" description="Disordered" evidence="13">
    <location>
        <begin position="362"/>
        <end position="383"/>
    </location>
</feature>
<dbReference type="SMART" id="SM00494">
    <property type="entry name" value="ChtBD2"/>
    <property type="match status" value="2"/>
</dbReference>
<dbReference type="FunFam" id="3.20.20.80:FF:000048">
    <property type="entry name" value="Brain chitinase and chia"/>
    <property type="match status" value="1"/>
</dbReference>
<dbReference type="InterPro" id="IPR001579">
    <property type="entry name" value="Glyco_hydro_18_chit_AS"/>
</dbReference>
<dbReference type="OrthoDB" id="73875at2759"/>
<evidence type="ECO:0000256" key="2">
    <source>
        <dbReference type="ARBA" id="ARBA00009121"/>
    </source>
</evidence>
<feature type="domain" description="GH18" evidence="15">
    <location>
        <begin position="1384"/>
        <end position="1753"/>
    </location>
</feature>